<comment type="subcellular location">
    <subcellularLocation>
        <location evidence="1">Membrane</location>
        <topology evidence="1">Multi-pass membrane protein</topology>
    </subcellularLocation>
</comment>
<dbReference type="GO" id="GO:0000271">
    <property type="term" value="P:polysaccharide biosynthetic process"/>
    <property type="evidence" value="ECO:0007669"/>
    <property type="project" value="InterPro"/>
</dbReference>
<keyword evidence="4 6" id="KW-1133">Transmembrane helix</keyword>
<accession>A0A1R4IS59</accession>
<reference evidence="8 9" key="1">
    <citation type="submission" date="2017-02" db="EMBL/GenBank/DDBJ databases">
        <authorList>
            <person name="Peterson S.W."/>
        </authorList>
    </citation>
    <scope>NUCLEOTIDE SEQUENCE [LARGE SCALE GENOMIC DNA]</scope>
    <source>
        <strain evidence="8 9">LSP_Lj1</strain>
    </source>
</reference>
<evidence type="ECO:0000259" key="7">
    <source>
        <dbReference type="Pfam" id="PF04138"/>
    </source>
</evidence>
<evidence type="ECO:0000256" key="1">
    <source>
        <dbReference type="ARBA" id="ARBA00004141"/>
    </source>
</evidence>
<keyword evidence="5 6" id="KW-0472">Membrane</keyword>
<evidence type="ECO:0000313" key="9">
    <source>
        <dbReference type="Proteomes" id="UP000188342"/>
    </source>
</evidence>
<dbReference type="InterPro" id="IPR007267">
    <property type="entry name" value="GtrA_DPMS_TM"/>
</dbReference>
<keyword evidence="3 6" id="KW-0812">Transmembrane</keyword>
<dbReference type="Proteomes" id="UP000188342">
    <property type="component" value="Unassembled WGS sequence"/>
</dbReference>
<dbReference type="STRING" id="1255658.FM114_03480"/>
<feature type="transmembrane region" description="Helical" evidence="6">
    <location>
        <begin position="120"/>
        <end position="143"/>
    </location>
</feature>
<proteinExistence type="inferred from homology"/>
<dbReference type="AlphaFoldDB" id="A0A1R4IS59"/>
<feature type="transmembrane region" description="Helical" evidence="6">
    <location>
        <begin position="59"/>
        <end position="79"/>
    </location>
</feature>
<organism evidence="8 9">
    <name type="scientific">Luteococcus japonicus LSP_Lj1</name>
    <dbReference type="NCBI Taxonomy" id="1255658"/>
    <lineage>
        <taxon>Bacteria</taxon>
        <taxon>Bacillati</taxon>
        <taxon>Actinomycetota</taxon>
        <taxon>Actinomycetes</taxon>
        <taxon>Propionibacteriales</taxon>
        <taxon>Propionibacteriaceae</taxon>
        <taxon>Luteococcus</taxon>
    </lineage>
</organism>
<evidence type="ECO:0000256" key="4">
    <source>
        <dbReference type="ARBA" id="ARBA00022989"/>
    </source>
</evidence>
<dbReference type="InterPro" id="IPR051401">
    <property type="entry name" value="GtrA_CellWall_Glycosyl"/>
</dbReference>
<dbReference type="PANTHER" id="PTHR38459:SF1">
    <property type="entry name" value="PROPHAGE BACTOPRENOL-LINKED GLUCOSE TRANSLOCASE HOMOLOG"/>
    <property type="match status" value="1"/>
</dbReference>
<dbReference type="PANTHER" id="PTHR38459">
    <property type="entry name" value="PROPHAGE BACTOPRENOL-LINKED GLUCOSE TRANSLOCASE HOMOLOG"/>
    <property type="match status" value="1"/>
</dbReference>
<dbReference type="EMBL" id="FUKQ01000011">
    <property type="protein sequence ID" value="SJN22722.1"/>
    <property type="molecule type" value="Genomic_DNA"/>
</dbReference>
<comment type="similarity">
    <text evidence="2">Belongs to the GtrA family.</text>
</comment>
<protein>
    <submittedName>
        <fullName evidence="8">Membrane spanning protein, GtrA-family</fullName>
    </submittedName>
</protein>
<evidence type="ECO:0000256" key="3">
    <source>
        <dbReference type="ARBA" id="ARBA00022692"/>
    </source>
</evidence>
<name>A0A1R4IS59_9ACTN</name>
<dbReference type="GO" id="GO:0005886">
    <property type="term" value="C:plasma membrane"/>
    <property type="evidence" value="ECO:0007669"/>
    <property type="project" value="TreeGrafter"/>
</dbReference>
<dbReference type="Pfam" id="PF04138">
    <property type="entry name" value="GtrA_DPMS_TM"/>
    <property type="match status" value="1"/>
</dbReference>
<dbReference type="RefSeq" id="WP_211336572.1">
    <property type="nucleotide sequence ID" value="NZ_FUKQ01000011.1"/>
</dbReference>
<keyword evidence="9" id="KW-1185">Reference proteome</keyword>
<feature type="domain" description="GtrA/DPMS transmembrane" evidence="7">
    <location>
        <begin position="31"/>
        <end position="144"/>
    </location>
</feature>
<evidence type="ECO:0000256" key="5">
    <source>
        <dbReference type="ARBA" id="ARBA00023136"/>
    </source>
</evidence>
<evidence type="ECO:0000256" key="6">
    <source>
        <dbReference type="SAM" id="Phobius"/>
    </source>
</evidence>
<gene>
    <name evidence="8" type="ORF">FM114_03480</name>
</gene>
<evidence type="ECO:0000313" key="8">
    <source>
        <dbReference type="EMBL" id="SJN22722.1"/>
    </source>
</evidence>
<feature type="transmembrane region" description="Helical" evidence="6">
    <location>
        <begin position="91"/>
        <end position="114"/>
    </location>
</feature>
<sequence length="147" mass="16821">MRQRFDRIRDGLWGLLPATVRRWIPNTLVGYCLINLFTFSTDMGLLTLCYRVFRLPYGVSVSTGYIIALGLAYVLNRALNFESHSPVGGELVRYVIVVVVNYTVLVLGFSWLLHRVGVQFQLARLCAATAEAIFMYTMMRFVVFRRG</sequence>
<evidence type="ECO:0000256" key="2">
    <source>
        <dbReference type="ARBA" id="ARBA00009399"/>
    </source>
</evidence>